<dbReference type="GO" id="GO:0042602">
    <property type="term" value="F:riboflavin reductase (NADPH) activity"/>
    <property type="evidence" value="ECO:0007669"/>
    <property type="project" value="TreeGrafter"/>
</dbReference>
<name>A0A369W224_9HYPH</name>
<evidence type="ECO:0000313" key="4">
    <source>
        <dbReference type="Proteomes" id="UP000253759"/>
    </source>
</evidence>
<protein>
    <submittedName>
        <fullName evidence="3">Flavin reductase</fullName>
    </submittedName>
</protein>
<dbReference type="RefSeq" id="WP_114646146.1">
    <property type="nucleotide sequence ID" value="NZ_QQNH01000014.1"/>
</dbReference>
<dbReference type="PANTHER" id="PTHR30466">
    <property type="entry name" value="FLAVIN REDUCTASE"/>
    <property type="match status" value="1"/>
</dbReference>
<accession>A0A369W224</accession>
<dbReference type="PANTHER" id="PTHR30466:SF1">
    <property type="entry name" value="FMN REDUCTASE (NADH) RUTF"/>
    <property type="match status" value="1"/>
</dbReference>
<evidence type="ECO:0000259" key="2">
    <source>
        <dbReference type="SMART" id="SM00903"/>
    </source>
</evidence>
<gene>
    <name evidence="3" type="ORF">DVH29_10570</name>
</gene>
<organism evidence="3 4">
    <name type="scientific">Pelagibacterium lacus</name>
    <dbReference type="NCBI Taxonomy" id="2282655"/>
    <lineage>
        <taxon>Bacteria</taxon>
        <taxon>Pseudomonadati</taxon>
        <taxon>Pseudomonadota</taxon>
        <taxon>Alphaproteobacteria</taxon>
        <taxon>Hyphomicrobiales</taxon>
        <taxon>Devosiaceae</taxon>
        <taxon>Pelagibacterium</taxon>
    </lineage>
</organism>
<comment type="caution">
    <text evidence="3">The sequence shown here is derived from an EMBL/GenBank/DDBJ whole genome shotgun (WGS) entry which is preliminary data.</text>
</comment>
<feature type="domain" description="Flavin reductase like" evidence="2">
    <location>
        <begin position="13"/>
        <end position="156"/>
    </location>
</feature>
<dbReference type="InterPro" id="IPR050268">
    <property type="entry name" value="NADH-dep_flavin_reductase"/>
</dbReference>
<dbReference type="InterPro" id="IPR002563">
    <property type="entry name" value="Flavin_Rdtase-like_dom"/>
</dbReference>
<keyword evidence="1" id="KW-0560">Oxidoreductase</keyword>
<proteinExistence type="predicted"/>
<dbReference type="AlphaFoldDB" id="A0A369W224"/>
<evidence type="ECO:0000256" key="1">
    <source>
        <dbReference type="ARBA" id="ARBA00023002"/>
    </source>
</evidence>
<dbReference type="SUPFAM" id="SSF50475">
    <property type="entry name" value="FMN-binding split barrel"/>
    <property type="match status" value="1"/>
</dbReference>
<dbReference type="InterPro" id="IPR012349">
    <property type="entry name" value="Split_barrel_FMN-bd"/>
</dbReference>
<sequence>MSAMDLRALRDAFGTFMTGVTVVTTMDAEDRPVGFTANSFSSVSLDPPLLLISIARSSRNWDTFVKARGFAINILSEGQKEVSNTFARPVEDRFSSVGWRRGPAGSPVLENVSAWFDCALHQVVEAGDHAILIGRIEAFEAGQEPGLGYYRGSYFTPAHTGAQMPAGPDVMVSAIIEAEGHVLLEDDGKGGLVLPHGRAGREGLQPALDALIARTGLDAAPGFIYSVYDDTERGHQRIAFLCPAARSEARRGSFVALSSDGLERVSDPAERVMLERLAAENRIGNYGVYFGNYQQGRVARAGERNQT</sequence>
<dbReference type="Proteomes" id="UP000253759">
    <property type="component" value="Unassembled WGS sequence"/>
</dbReference>
<evidence type="ECO:0000313" key="3">
    <source>
        <dbReference type="EMBL" id="RDE08598.1"/>
    </source>
</evidence>
<dbReference type="OrthoDB" id="9792858at2"/>
<dbReference type="Gene3D" id="3.90.79.10">
    <property type="entry name" value="Nucleoside Triphosphate Pyrophosphohydrolase"/>
    <property type="match status" value="1"/>
</dbReference>
<dbReference type="Pfam" id="PF01613">
    <property type="entry name" value="Flavin_Reduct"/>
    <property type="match status" value="1"/>
</dbReference>
<dbReference type="GO" id="GO:0006208">
    <property type="term" value="P:pyrimidine nucleobase catabolic process"/>
    <property type="evidence" value="ECO:0007669"/>
    <property type="project" value="TreeGrafter"/>
</dbReference>
<keyword evidence="4" id="KW-1185">Reference proteome</keyword>
<dbReference type="Gene3D" id="2.30.110.10">
    <property type="entry name" value="Electron Transport, Fmn-binding Protein, Chain A"/>
    <property type="match status" value="1"/>
</dbReference>
<reference evidence="4" key="1">
    <citation type="submission" date="2018-07" db="EMBL/GenBank/DDBJ databases">
        <authorList>
            <person name="Liu B.-T."/>
            <person name="Du Z."/>
        </authorList>
    </citation>
    <scope>NUCLEOTIDE SEQUENCE [LARGE SCALE GENOMIC DNA]</scope>
    <source>
        <strain evidence="4">XYN52</strain>
    </source>
</reference>
<dbReference type="GO" id="GO:0010181">
    <property type="term" value="F:FMN binding"/>
    <property type="evidence" value="ECO:0007669"/>
    <property type="project" value="InterPro"/>
</dbReference>
<dbReference type="EMBL" id="QQNH01000014">
    <property type="protein sequence ID" value="RDE08598.1"/>
    <property type="molecule type" value="Genomic_DNA"/>
</dbReference>
<dbReference type="SMART" id="SM00903">
    <property type="entry name" value="Flavin_Reduct"/>
    <property type="match status" value="1"/>
</dbReference>